<accession>A0A6V8KCD0</accession>
<protein>
    <submittedName>
        <fullName evidence="1">Uncharacterized protein</fullName>
    </submittedName>
</protein>
<evidence type="ECO:0000313" key="1">
    <source>
        <dbReference type="EMBL" id="GFJ79656.1"/>
    </source>
</evidence>
<dbReference type="Proteomes" id="UP000482800">
    <property type="component" value="Unassembled WGS sequence"/>
</dbReference>
<gene>
    <name evidence="1" type="ORF">Phou_038360</name>
</gene>
<dbReference type="AlphaFoldDB" id="A0A6V8KCD0"/>
<organism evidence="1 2">
    <name type="scientific">Phytohabitans houttuyneae</name>
    <dbReference type="NCBI Taxonomy" id="1076126"/>
    <lineage>
        <taxon>Bacteria</taxon>
        <taxon>Bacillati</taxon>
        <taxon>Actinomycetota</taxon>
        <taxon>Actinomycetes</taxon>
        <taxon>Micromonosporales</taxon>
        <taxon>Micromonosporaceae</taxon>
    </lineage>
</organism>
<keyword evidence="2" id="KW-1185">Reference proteome</keyword>
<reference evidence="1 2" key="2">
    <citation type="submission" date="2020-03" db="EMBL/GenBank/DDBJ databases">
        <authorList>
            <person name="Ichikawa N."/>
            <person name="Kimura A."/>
            <person name="Kitahashi Y."/>
            <person name="Uohara A."/>
        </authorList>
    </citation>
    <scope>NUCLEOTIDE SEQUENCE [LARGE SCALE GENOMIC DNA]</scope>
    <source>
        <strain evidence="1 2">NBRC 108639</strain>
    </source>
</reference>
<reference evidence="1 2" key="1">
    <citation type="submission" date="2020-03" db="EMBL/GenBank/DDBJ databases">
        <title>Whole genome shotgun sequence of Phytohabitans houttuyneae NBRC 108639.</title>
        <authorList>
            <person name="Komaki H."/>
            <person name="Tamura T."/>
        </authorList>
    </citation>
    <scope>NUCLEOTIDE SEQUENCE [LARGE SCALE GENOMIC DNA]</scope>
    <source>
        <strain evidence="1 2">NBRC 108639</strain>
    </source>
</reference>
<dbReference type="EMBL" id="BLPF01000001">
    <property type="protein sequence ID" value="GFJ79656.1"/>
    <property type="molecule type" value="Genomic_DNA"/>
</dbReference>
<sequence>MSWATAEGEQQPRHSGNYVLVAGVEEVDQFAFAEAFAVLVGEGAVDQAAAVAGLVADQSGYPYPGAAFGE</sequence>
<name>A0A6V8KCD0_9ACTN</name>
<proteinExistence type="predicted"/>
<comment type="caution">
    <text evidence="1">The sequence shown here is derived from an EMBL/GenBank/DDBJ whole genome shotgun (WGS) entry which is preliminary data.</text>
</comment>
<evidence type="ECO:0000313" key="2">
    <source>
        <dbReference type="Proteomes" id="UP000482800"/>
    </source>
</evidence>